<organism evidence="1 2">
    <name type="scientific">Melipona bicolor</name>
    <dbReference type="NCBI Taxonomy" id="60889"/>
    <lineage>
        <taxon>Eukaryota</taxon>
        <taxon>Metazoa</taxon>
        <taxon>Ecdysozoa</taxon>
        <taxon>Arthropoda</taxon>
        <taxon>Hexapoda</taxon>
        <taxon>Insecta</taxon>
        <taxon>Pterygota</taxon>
        <taxon>Neoptera</taxon>
        <taxon>Endopterygota</taxon>
        <taxon>Hymenoptera</taxon>
        <taxon>Apocrita</taxon>
        <taxon>Aculeata</taxon>
        <taxon>Apoidea</taxon>
        <taxon>Anthophila</taxon>
        <taxon>Apidae</taxon>
        <taxon>Melipona</taxon>
    </lineage>
</organism>
<reference evidence="1" key="1">
    <citation type="submission" date="2021-10" db="EMBL/GenBank/DDBJ databases">
        <title>Melipona bicolor Genome sequencing and assembly.</title>
        <authorList>
            <person name="Araujo N.S."/>
            <person name="Arias M.C."/>
        </authorList>
    </citation>
    <scope>NUCLEOTIDE SEQUENCE</scope>
    <source>
        <strain evidence="1">USP_2M_L1-L4_2017</strain>
        <tissue evidence="1">Whole body</tissue>
    </source>
</reference>
<evidence type="ECO:0000313" key="1">
    <source>
        <dbReference type="EMBL" id="KAK1125302.1"/>
    </source>
</evidence>
<proteinExistence type="predicted"/>
<name>A0AA40FU18_9HYME</name>
<dbReference type="AlphaFoldDB" id="A0AA40FU18"/>
<accession>A0AA40FU18</accession>
<comment type="caution">
    <text evidence="1">The sequence shown here is derived from an EMBL/GenBank/DDBJ whole genome shotgun (WGS) entry which is preliminary data.</text>
</comment>
<keyword evidence="2" id="KW-1185">Reference proteome</keyword>
<sequence>MLSYRDLMTSELLDCFACSVLWVASEWIVSRTFTFCRDHAKSIDADSMNMMRLFGFGSRRTDGEAARGENDEFHPKITSTFTVTIEETIVLFPDDYIAFGYKEMELHAGEGKLNRSPSSTSSLIGPIVNNRLDVFPSSRRSH</sequence>
<protein>
    <submittedName>
        <fullName evidence="1">Uncharacterized protein</fullName>
    </submittedName>
</protein>
<feature type="non-terminal residue" evidence="1">
    <location>
        <position position="142"/>
    </location>
</feature>
<dbReference type="Proteomes" id="UP001177670">
    <property type="component" value="Unassembled WGS sequence"/>
</dbReference>
<gene>
    <name evidence="1" type="ORF">K0M31_005674</name>
</gene>
<dbReference type="EMBL" id="JAHYIQ010000016">
    <property type="protein sequence ID" value="KAK1125302.1"/>
    <property type="molecule type" value="Genomic_DNA"/>
</dbReference>
<evidence type="ECO:0000313" key="2">
    <source>
        <dbReference type="Proteomes" id="UP001177670"/>
    </source>
</evidence>